<sequence length="309" mass="33644">MSRSASERVSVAASSVPTSSRATTRSDTPTSKKRCVHASSQAGSHVQAEGFSIEVLSRKRRSLSSTDACDVDECARKICSPTSAFFSLTMKAFLSLKPAYSPSSYSQKGACYSRGSTKLRALGETSSLYHAVDLAAARFRLFSLRRARTALHSHGSSTALRTCASVNFSSCFRGHAADSQLGGTRDGNHPFFLSLLNLTRTPPPLRTPPNSSHKHQDGMLMQRLQLPVWLRVWLRAAGISPRTPFQVELYGPLRAKHGPRGAAKLRRWSLLRGQAGLESKARARSDEPVSFSLYPSLLPPLISPSRTSV</sequence>
<evidence type="ECO:0000313" key="2">
    <source>
        <dbReference type="EMBL" id="KAG0661175.1"/>
    </source>
</evidence>
<accession>A0A9P6W1L2</accession>
<dbReference type="Proteomes" id="UP000777482">
    <property type="component" value="Unassembled WGS sequence"/>
</dbReference>
<organism evidence="2 3">
    <name type="scientific">Rhodotorula mucilaginosa</name>
    <name type="common">Yeast</name>
    <name type="synonym">Rhodotorula rubra</name>
    <dbReference type="NCBI Taxonomy" id="5537"/>
    <lineage>
        <taxon>Eukaryota</taxon>
        <taxon>Fungi</taxon>
        <taxon>Dikarya</taxon>
        <taxon>Basidiomycota</taxon>
        <taxon>Pucciniomycotina</taxon>
        <taxon>Microbotryomycetes</taxon>
        <taxon>Sporidiobolales</taxon>
        <taxon>Sporidiobolaceae</taxon>
        <taxon>Rhodotorula</taxon>
    </lineage>
</organism>
<protein>
    <submittedName>
        <fullName evidence="2">Uncharacterized protein</fullName>
    </submittedName>
</protein>
<name>A0A9P6W1L2_RHOMI</name>
<keyword evidence="3" id="KW-1185">Reference proteome</keyword>
<proteinExistence type="predicted"/>
<reference evidence="2 3" key="1">
    <citation type="submission" date="2020-11" db="EMBL/GenBank/DDBJ databases">
        <title>Kefir isolates.</title>
        <authorList>
            <person name="Marcisauskas S."/>
            <person name="Kim Y."/>
            <person name="Blasche S."/>
        </authorList>
    </citation>
    <scope>NUCLEOTIDE SEQUENCE [LARGE SCALE GENOMIC DNA]</scope>
    <source>
        <strain evidence="2 3">KR</strain>
    </source>
</reference>
<gene>
    <name evidence="2" type="ORF">C6P46_004129</name>
</gene>
<evidence type="ECO:0000256" key="1">
    <source>
        <dbReference type="SAM" id="MobiDB-lite"/>
    </source>
</evidence>
<comment type="caution">
    <text evidence="2">The sequence shown here is derived from an EMBL/GenBank/DDBJ whole genome shotgun (WGS) entry which is preliminary data.</text>
</comment>
<feature type="compositionally biased region" description="Low complexity" evidence="1">
    <location>
        <begin position="1"/>
        <end position="26"/>
    </location>
</feature>
<evidence type="ECO:0000313" key="3">
    <source>
        <dbReference type="Proteomes" id="UP000777482"/>
    </source>
</evidence>
<dbReference type="AlphaFoldDB" id="A0A9P6W1L2"/>
<dbReference type="EMBL" id="PUHQ01000037">
    <property type="protein sequence ID" value="KAG0661175.1"/>
    <property type="molecule type" value="Genomic_DNA"/>
</dbReference>
<feature type="region of interest" description="Disordered" evidence="1">
    <location>
        <begin position="1"/>
        <end position="41"/>
    </location>
</feature>